<keyword evidence="3" id="KW-1185">Reference proteome</keyword>
<name>A0ABN9G775_9NEOB</name>
<accession>A0ABN9G775</accession>
<reference evidence="2" key="1">
    <citation type="submission" date="2023-05" db="EMBL/GenBank/DDBJ databases">
        <authorList>
            <person name="Stuckert A."/>
        </authorList>
    </citation>
    <scope>NUCLEOTIDE SEQUENCE</scope>
</reference>
<gene>
    <name evidence="2" type="ORF">SPARVUS_LOCUS13309605</name>
</gene>
<dbReference type="PANTHER" id="PTHR18947:SF31">
    <property type="entry name" value="PROTEIN DAPLE"/>
    <property type="match status" value="1"/>
</dbReference>
<dbReference type="PANTHER" id="PTHR18947">
    <property type="entry name" value="HOOK PROTEINS"/>
    <property type="match status" value="1"/>
</dbReference>
<feature type="coiled-coil region" evidence="1">
    <location>
        <begin position="61"/>
        <end position="133"/>
    </location>
</feature>
<evidence type="ECO:0000313" key="2">
    <source>
        <dbReference type="EMBL" id="CAI9603466.1"/>
    </source>
</evidence>
<sequence>MELDRFSDKSRIEELLEENMVLEIAQKQSMNESTQLGWELEQLSRSADLSDARKSFVFELNESASSRILKLEKENQSLQNIIQELREASISLEESSLKGQELEKENQQLSKKIENLHMQIEKERQSSADLESLGEDLLK</sequence>
<organism evidence="2 3">
    <name type="scientific">Staurois parvus</name>
    <dbReference type="NCBI Taxonomy" id="386267"/>
    <lineage>
        <taxon>Eukaryota</taxon>
        <taxon>Metazoa</taxon>
        <taxon>Chordata</taxon>
        <taxon>Craniata</taxon>
        <taxon>Vertebrata</taxon>
        <taxon>Euteleostomi</taxon>
        <taxon>Amphibia</taxon>
        <taxon>Batrachia</taxon>
        <taxon>Anura</taxon>
        <taxon>Neobatrachia</taxon>
        <taxon>Ranoidea</taxon>
        <taxon>Ranidae</taxon>
        <taxon>Staurois</taxon>
    </lineage>
</organism>
<dbReference type="Proteomes" id="UP001162483">
    <property type="component" value="Unassembled WGS sequence"/>
</dbReference>
<comment type="caution">
    <text evidence="2">The sequence shown here is derived from an EMBL/GenBank/DDBJ whole genome shotgun (WGS) entry which is preliminary data.</text>
</comment>
<evidence type="ECO:0000256" key="1">
    <source>
        <dbReference type="SAM" id="Coils"/>
    </source>
</evidence>
<evidence type="ECO:0000313" key="3">
    <source>
        <dbReference type="Proteomes" id="UP001162483"/>
    </source>
</evidence>
<feature type="non-terminal residue" evidence="2">
    <location>
        <position position="139"/>
    </location>
</feature>
<dbReference type="EMBL" id="CATNWA010017842">
    <property type="protein sequence ID" value="CAI9603466.1"/>
    <property type="molecule type" value="Genomic_DNA"/>
</dbReference>
<proteinExistence type="predicted"/>
<keyword evidence="1" id="KW-0175">Coiled coil</keyword>
<protein>
    <submittedName>
        <fullName evidence="2">Uncharacterized protein</fullName>
    </submittedName>
</protein>